<protein>
    <submittedName>
        <fullName evidence="2">Cell wall hydrolase</fullName>
    </submittedName>
</protein>
<dbReference type="Proteomes" id="UP000326780">
    <property type="component" value="Chromosome"/>
</dbReference>
<dbReference type="RefSeq" id="WP_153283150.1">
    <property type="nucleotide sequence ID" value="NZ_CP045644.1"/>
</dbReference>
<evidence type="ECO:0000313" key="2">
    <source>
        <dbReference type="EMBL" id="QFZ84531.1"/>
    </source>
</evidence>
<name>A0A5Q0M4I4_VARPD</name>
<dbReference type="GO" id="GO:0016787">
    <property type="term" value="F:hydrolase activity"/>
    <property type="evidence" value="ECO:0007669"/>
    <property type="project" value="UniProtKB-KW"/>
</dbReference>
<proteinExistence type="predicted"/>
<reference evidence="2 3" key="1">
    <citation type="submission" date="2019-10" db="EMBL/GenBank/DDBJ databases">
        <title>Complete genome sequence of Variovorax paradoxus 5C-2.</title>
        <authorList>
            <person name="Gogoleva N.E."/>
            <person name="Balkin A.S."/>
        </authorList>
    </citation>
    <scope>NUCLEOTIDE SEQUENCE [LARGE SCALE GENOMIC DNA]</scope>
    <source>
        <strain evidence="2 3">5C-2</strain>
    </source>
</reference>
<accession>A0A5Q0M4I4</accession>
<keyword evidence="2" id="KW-0378">Hydrolase</keyword>
<dbReference type="InterPro" id="IPR042047">
    <property type="entry name" value="SleB_dom1"/>
</dbReference>
<dbReference type="Gene3D" id="1.10.10.2520">
    <property type="entry name" value="Cell wall hydrolase SleB, domain 1"/>
    <property type="match status" value="1"/>
</dbReference>
<dbReference type="AlphaFoldDB" id="A0A5Q0M4I4"/>
<evidence type="ECO:0000259" key="1">
    <source>
        <dbReference type="Pfam" id="PF07486"/>
    </source>
</evidence>
<organism evidence="2 3">
    <name type="scientific">Variovorax paradoxus</name>
    <dbReference type="NCBI Taxonomy" id="34073"/>
    <lineage>
        <taxon>Bacteria</taxon>
        <taxon>Pseudomonadati</taxon>
        <taxon>Pseudomonadota</taxon>
        <taxon>Betaproteobacteria</taxon>
        <taxon>Burkholderiales</taxon>
        <taxon>Comamonadaceae</taxon>
        <taxon>Variovorax</taxon>
    </lineage>
</organism>
<feature type="domain" description="Cell wall hydrolase SleB" evidence="1">
    <location>
        <begin position="21"/>
        <end position="134"/>
    </location>
</feature>
<dbReference type="Pfam" id="PF07486">
    <property type="entry name" value="Hydrolase_2"/>
    <property type="match status" value="1"/>
</dbReference>
<dbReference type="EMBL" id="CP045644">
    <property type="protein sequence ID" value="QFZ84531.1"/>
    <property type="molecule type" value="Genomic_DNA"/>
</dbReference>
<dbReference type="InterPro" id="IPR011105">
    <property type="entry name" value="Cell_wall_hydrolase_SleB"/>
</dbReference>
<gene>
    <name evidence="2" type="ORF">GFK26_18045</name>
</gene>
<sequence>MLISTAALCLALNVFHEARGEFIPGQYAVAMVTLNRAEQDPAKVCDVVFKRHQFSWTKDVKLTKKGWAIPAHLINATNKEPEAWALAWRIAQWSLAGNMPDLTKGAKFYHAKRVAPSWRLAMTRVKTLGAHVFYRA</sequence>
<evidence type="ECO:0000313" key="3">
    <source>
        <dbReference type="Proteomes" id="UP000326780"/>
    </source>
</evidence>